<dbReference type="AlphaFoldDB" id="A0A0B3BYA9"/>
<dbReference type="NCBIfam" id="TIGR01352">
    <property type="entry name" value="tonB_Cterm"/>
    <property type="match status" value="1"/>
</dbReference>
<dbReference type="Proteomes" id="UP000030980">
    <property type="component" value="Unassembled WGS sequence"/>
</dbReference>
<dbReference type="STRING" id="706570.PT85_06195"/>
<evidence type="ECO:0000313" key="8">
    <source>
        <dbReference type="Proteomes" id="UP000030980"/>
    </source>
</evidence>
<evidence type="ECO:0000313" key="7">
    <source>
        <dbReference type="EMBL" id="KHO65639.1"/>
    </source>
</evidence>
<dbReference type="RefSeq" id="WP_027589280.1">
    <property type="nucleotide sequence ID" value="NZ_FMUP01000001.1"/>
</dbReference>
<evidence type="ECO:0000256" key="2">
    <source>
        <dbReference type="ARBA" id="ARBA00022692"/>
    </source>
</evidence>
<reference evidence="7 8" key="1">
    <citation type="submission" date="2014-11" db="EMBL/GenBank/DDBJ databases">
        <title>Genome sequence of Pseudomonas tuomuerensis JCM 14085.</title>
        <authorList>
            <person name="Shin S.-K."/>
            <person name="Yi H."/>
        </authorList>
    </citation>
    <scope>NUCLEOTIDE SEQUENCE [LARGE SCALE GENOMIC DNA]</scope>
    <source>
        <strain evidence="7 8">JCM 14085</strain>
    </source>
</reference>
<dbReference type="SUPFAM" id="SSF74653">
    <property type="entry name" value="TolA/TonB C-terminal domain"/>
    <property type="match status" value="1"/>
</dbReference>
<accession>A0A0B3BYA9</accession>
<evidence type="ECO:0000256" key="6">
    <source>
        <dbReference type="SAM" id="Phobius"/>
    </source>
</evidence>
<keyword evidence="8" id="KW-1185">Reference proteome</keyword>
<dbReference type="GO" id="GO:0016020">
    <property type="term" value="C:membrane"/>
    <property type="evidence" value="ECO:0007669"/>
    <property type="project" value="UniProtKB-SubCell"/>
</dbReference>
<dbReference type="EMBL" id="JTAK01000002">
    <property type="protein sequence ID" value="KHO65639.1"/>
    <property type="molecule type" value="Genomic_DNA"/>
</dbReference>
<comment type="caution">
    <text evidence="7">The sequence shown here is derived from an EMBL/GenBank/DDBJ whole genome shotgun (WGS) entry which is preliminary data.</text>
</comment>
<evidence type="ECO:0000256" key="1">
    <source>
        <dbReference type="ARBA" id="ARBA00004167"/>
    </source>
</evidence>
<proteinExistence type="predicted"/>
<feature type="region of interest" description="Disordered" evidence="5">
    <location>
        <begin position="88"/>
        <end position="134"/>
    </location>
</feature>
<dbReference type="GO" id="GO:0043213">
    <property type="term" value="P:bacteriocin transport"/>
    <property type="evidence" value="ECO:0007669"/>
    <property type="project" value="InterPro"/>
</dbReference>
<gene>
    <name evidence="7" type="ORF">PT85_06195</name>
</gene>
<dbReference type="InterPro" id="IPR006260">
    <property type="entry name" value="TonB/TolA_C"/>
</dbReference>
<dbReference type="InterPro" id="IPR014161">
    <property type="entry name" value="Tol-Pal_TolA"/>
</dbReference>
<keyword evidence="2 6" id="KW-0812">Transmembrane</keyword>
<keyword evidence="3 6" id="KW-1133">Transmembrane helix</keyword>
<sequence>MRPAEQASSSPWFWPVLGAVGLHAVLFGLLFVSFASTPDLPPARPVVQATLYEMKSKSQAESQTRQKIAGEAKKTAAREFEMEQLQQRKAEEQRIAAAKAEEQKRAEAARKAEAEKKAAEQKRQAEVARKKAEDEAKKKAAEAEARKKAEEEKARKAAEALAKKKAAEEEAARKAQEELRAQALAELLKEDTERQAALADEVSEEAMGNIDDLLRLRAAQGWSRPPSARPNMTVRLRVTMLPDGTITGVNVANSSGDIPFDNSAVAAVRNIGRVSEVQSLKPKEFERYRSFTMTFTPEDLAL</sequence>
<protein>
    <submittedName>
        <fullName evidence="7">Cell envelope biogenesis protein TolA</fullName>
    </submittedName>
</protein>
<dbReference type="NCBIfam" id="TIGR02794">
    <property type="entry name" value="tolA_full"/>
    <property type="match status" value="1"/>
</dbReference>
<evidence type="ECO:0000256" key="5">
    <source>
        <dbReference type="SAM" id="MobiDB-lite"/>
    </source>
</evidence>
<feature type="transmembrane region" description="Helical" evidence="6">
    <location>
        <begin position="12"/>
        <end position="35"/>
    </location>
</feature>
<organism evidence="7 8">
    <name type="scientific">Pseudomonas flexibilis</name>
    <dbReference type="NCBI Taxonomy" id="706570"/>
    <lineage>
        <taxon>Bacteria</taxon>
        <taxon>Pseudomonadati</taxon>
        <taxon>Pseudomonadota</taxon>
        <taxon>Gammaproteobacteria</taxon>
        <taxon>Pseudomonadales</taxon>
        <taxon>Pseudomonadaceae</taxon>
        <taxon>Pseudomonas</taxon>
    </lineage>
</organism>
<comment type="subcellular location">
    <subcellularLocation>
        <location evidence="1">Membrane</location>
        <topology evidence="1">Single-pass membrane protein</topology>
    </subcellularLocation>
</comment>
<evidence type="ECO:0000256" key="3">
    <source>
        <dbReference type="ARBA" id="ARBA00022989"/>
    </source>
</evidence>
<dbReference type="GO" id="GO:0019534">
    <property type="term" value="F:toxin transmembrane transporter activity"/>
    <property type="evidence" value="ECO:0007669"/>
    <property type="project" value="InterPro"/>
</dbReference>
<name>A0A0B3BYA9_9PSED</name>
<evidence type="ECO:0000256" key="4">
    <source>
        <dbReference type="ARBA" id="ARBA00023136"/>
    </source>
</evidence>
<keyword evidence="4 6" id="KW-0472">Membrane</keyword>
<dbReference type="Pfam" id="PF13103">
    <property type="entry name" value="TonB_2"/>
    <property type="match status" value="1"/>
</dbReference>
<dbReference type="Gene3D" id="3.30.1150.10">
    <property type="match status" value="1"/>
</dbReference>
<dbReference type="OrthoDB" id="9779830at2"/>